<dbReference type="EMBL" id="JAHRHJ020000009">
    <property type="protein sequence ID" value="KAH9300249.1"/>
    <property type="molecule type" value="Genomic_DNA"/>
</dbReference>
<feature type="non-terminal residue" evidence="5">
    <location>
        <position position="1"/>
    </location>
</feature>
<protein>
    <recommendedName>
        <fullName evidence="4">Fe2OG dioxygenase domain-containing protein</fullName>
    </recommendedName>
</protein>
<dbReference type="Gene3D" id="2.60.120.330">
    <property type="entry name" value="B-lactam Antibiotic, Isopenicillin N Synthase, Chain"/>
    <property type="match status" value="1"/>
</dbReference>
<reference evidence="5 6" key="1">
    <citation type="journal article" date="2021" name="Nat. Plants">
        <title>The Taxus genome provides insights into paclitaxel biosynthesis.</title>
        <authorList>
            <person name="Xiong X."/>
            <person name="Gou J."/>
            <person name="Liao Q."/>
            <person name="Li Y."/>
            <person name="Zhou Q."/>
            <person name="Bi G."/>
            <person name="Li C."/>
            <person name="Du R."/>
            <person name="Wang X."/>
            <person name="Sun T."/>
            <person name="Guo L."/>
            <person name="Liang H."/>
            <person name="Lu P."/>
            <person name="Wu Y."/>
            <person name="Zhang Z."/>
            <person name="Ro D.K."/>
            <person name="Shang Y."/>
            <person name="Huang S."/>
            <person name="Yan J."/>
        </authorList>
    </citation>
    <scope>NUCLEOTIDE SEQUENCE [LARGE SCALE GENOMIC DNA]</scope>
    <source>
        <strain evidence="5">Ta-2019</strain>
    </source>
</reference>
<dbReference type="InterPro" id="IPR005123">
    <property type="entry name" value="Oxoglu/Fe-dep_dioxygenase_dom"/>
</dbReference>
<evidence type="ECO:0000256" key="1">
    <source>
        <dbReference type="ARBA" id="ARBA00022723"/>
    </source>
</evidence>
<dbReference type="PANTHER" id="PTHR47990">
    <property type="entry name" value="2-OXOGLUTARATE (2OG) AND FE(II)-DEPENDENT OXYGENASE SUPERFAMILY PROTEIN-RELATED"/>
    <property type="match status" value="1"/>
</dbReference>
<dbReference type="GO" id="GO:0046872">
    <property type="term" value="F:metal ion binding"/>
    <property type="evidence" value="ECO:0007669"/>
    <property type="project" value="UniProtKB-KW"/>
</dbReference>
<evidence type="ECO:0000256" key="3">
    <source>
        <dbReference type="RuleBase" id="RU003682"/>
    </source>
</evidence>
<dbReference type="PROSITE" id="PS51471">
    <property type="entry name" value="FE2OG_OXY"/>
    <property type="match status" value="1"/>
</dbReference>
<dbReference type="Proteomes" id="UP000824469">
    <property type="component" value="Unassembled WGS sequence"/>
</dbReference>
<gene>
    <name evidence="5" type="ORF">KI387_011832</name>
</gene>
<organism evidence="5 6">
    <name type="scientific">Taxus chinensis</name>
    <name type="common">Chinese yew</name>
    <name type="synonym">Taxus wallichiana var. chinensis</name>
    <dbReference type="NCBI Taxonomy" id="29808"/>
    <lineage>
        <taxon>Eukaryota</taxon>
        <taxon>Viridiplantae</taxon>
        <taxon>Streptophyta</taxon>
        <taxon>Embryophyta</taxon>
        <taxon>Tracheophyta</taxon>
        <taxon>Spermatophyta</taxon>
        <taxon>Pinopsida</taxon>
        <taxon>Pinidae</taxon>
        <taxon>Conifers II</taxon>
        <taxon>Cupressales</taxon>
        <taxon>Taxaceae</taxon>
        <taxon>Taxus</taxon>
    </lineage>
</organism>
<keyword evidence="3" id="KW-0560">Oxidoreductase</keyword>
<proteinExistence type="inferred from homology"/>
<sequence>MSANAHDSVLLQSNLGIEDFVWDVEEWPSVKHDDFSGGGDLPVISLNAGEDIEVISKKMVEASEEWGFFRLVNHGVSREVIERFEEQCMGLFDLPMTHKMKGCRSNSLPLGYSASNPDYVQNLPWAEILQLLQSPQQVLEFSRKIWGDQEQHHKLFSQALIDYMSALENLGIKLLQLLARGLHLPTDFFTRHFQEKESNMLRVNRYPPCPDPQKILGLGSHTDPHTLTILLQDQVGGLQVLKDDRCWVGVRPIPNSFVVNTGDTLQ</sequence>
<dbReference type="SUPFAM" id="SSF51197">
    <property type="entry name" value="Clavaminate synthase-like"/>
    <property type="match status" value="1"/>
</dbReference>
<keyword evidence="6" id="KW-1185">Reference proteome</keyword>
<evidence type="ECO:0000313" key="6">
    <source>
        <dbReference type="Proteomes" id="UP000824469"/>
    </source>
</evidence>
<name>A0AA38FBP3_TAXCH</name>
<dbReference type="InterPro" id="IPR026992">
    <property type="entry name" value="DIOX_N"/>
</dbReference>
<dbReference type="InterPro" id="IPR027443">
    <property type="entry name" value="IPNS-like_sf"/>
</dbReference>
<comment type="caution">
    <text evidence="5">The sequence shown here is derived from an EMBL/GenBank/DDBJ whole genome shotgun (WGS) entry which is preliminary data.</text>
</comment>
<dbReference type="AlphaFoldDB" id="A0AA38FBP3"/>
<evidence type="ECO:0000313" key="5">
    <source>
        <dbReference type="EMBL" id="KAH9300249.1"/>
    </source>
</evidence>
<dbReference type="Pfam" id="PF14226">
    <property type="entry name" value="DIOX_N"/>
    <property type="match status" value="1"/>
</dbReference>
<feature type="domain" description="Fe2OG dioxygenase" evidence="4">
    <location>
        <begin position="197"/>
        <end position="266"/>
    </location>
</feature>
<dbReference type="GO" id="GO:0016491">
    <property type="term" value="F:oxidoreductase activity"/>
    <property type="evidence" value="ECO:0007669"/>
    <property type="project" value="UniProtKB-KW"/>
</dbReference>
<accession>A0AA38FBP3</accession>
<comment type="similarity">
    <text evidence="3">Belongs to the iron/ascorbate-dependent oxidoreductase family.</text>
</comment>
<dbReference type="InterPro" id="IPR044861">
    <property type="entry name" value="IPNS-like_FE2OG_OXY"/>
</dbReference>
<keyword evidence="2 3" id="KW-0408">Iron</keyword>
<dbReference type="Pfam" id="PF03171">
    <property type="entry name" value="2OG-FeII_Oxy"/>
    <property type="match status" value="1"/>
</dbReference>
<dbReference type="OMA" id="TMIRVNR"/>
<dbReference type="InterPro" id="IPR050231">
    <property type="entry name" value="Iron_ascorbate_oxido_reductase"/>
</dbReference>
<evidence type="ECO:0000259" key="4">
    <source>
        <dbReference type="PROSITE" id="PS51471"/>
    </source>
</evidence>
<keyword evidence="1 3" id="KW-0479">Metal-binding</keyword>
<evidence type="ECO:0000256" key="2">
    <source>
        <dbReference type="ARBA" id="ARBA00023004"/>
    </source>
</evidence>